<protein>
    <recommendedName>
        <fullName evidence="2">YMGG-like Gly-zipper domain-containing protein</fullName>
    </recommendedName>
</protein>
<dbReference type="EMBL" id="JABWDU010000001">
    <property type="protein sequence ID" value="NVD38240.1"/>
    <property type="molecule type" value="Genomic_DNA"/>
</dbReference>
<evidence type="ECO:0000313" key="3">
    <source>
        <dbReference type="EMBL" id="NVD38240.1"/>
    </source>
</evidence>
<name>A0A7Y6Q3D1_9HYPH</name>
<keyword evidence="4" id="KW-1185">Reference proteome</keyword>
<dbReference type="RefSeq" id="WP_173419408.1">
    <property type="nucleotide sequence ID" value="NZ_JABWDU010000001.1"/>
</dbReference>
<dbReference type="PROSITE" id="PS51257">
    <property type="entry name" value="PROKAR_LIPOPROTEIN"/>
    <property type="match status" value="1"/>
</dbReference>
<organism evidence="3 4">
    <name type="scientific">Ensifer oleiphilus</name>
    <dbReference type="NCBI Taxonomy" id="2742698"/>
    <lineage>
        <taxon>Bacteria</taxon>
        <taxon>Pseudomonadati</taxon>
        <taxon>Pseudomonadota</taxon>
        <taxon>Alphaproteobacteria</taxon>
        <taxon>Hyphomicrobiales</taxon>
        <taxon>Rhizobiaceae</taxon>
        <taxon>Sinorhizobium/Ensifer group</taxon>
        <taxon>Ensifer</taxon>
    </lineage>
</organism>
<proteinExistence type="predicted"/>
<dbReference type="Pfam" id="PF13441">
    <property type="entry name" value="Gly-zipper_YMGG"/>
    <property type="match status" value="1"/>
</dbReference>
<dbReference type="AlphaFoldDB" id="A0A7Y6Q3D1"/>
<evidence type="ECO:0000256" key="1">
    <source>
        <dbReference type="SAM" id="SignalP"/>
    </source>
</evidence>
<dbReference type="Proteomes" id="UP000520198">
    <property type="component" value="Unassembled WGS sequence"/>
</dbReference>
<feature type="signal peptide" evidence="1">
    <location>
        <begin position="1"/>
        <end position="23"/>
    </location>
</feature>
<dbReference type="InterPro" id="IPR027367">
    <property type="entry name" value="Gly-zipper_YMGG"/>
</dbReference>
<comment type="caution">
    <text evidence="3">The sequence shown here is derived from an EMBL/GenBank/DDBJ whole genome shotgun (WGS) entry which is preliminary data.</text>
</comment>
<sequence length="86" mass="8308">MKKLLLCILAGLALAGCSSTQQGAGIGAATGAVVGGAVRNDVRGAAVGAAIGGVSGAIIGNVAGQPGQCRFQDRNTGRVYVAPCPR</sequence>
<feature type="domain" description="YMGG-like Gly-zipper" evidence="2">
    <location>
        <begin position="19"/>
        <end position="61"/>
    </location>
</feature>
<keyword evidence="1" id="KW-0732">Signal</keyword>
<feature type="chain" id="PRO_5031508732" description="YMGG-like Gly-zipper domain-containing protein" evidence="1">
    <location>
        <begin position="24"/>
        <end position="86"/>
    </location>
</feature>
<reference evidence="3 4" key="1">
    <citation type="submission" date="2020-06" db="EMBL/GenBank/DDBJ databases">
        <authorList>
            <person name="Grouzdev D.S."/>
        </authorList>
    </citation>
    <scope>NUCLEOTIDE SEQUENCE [LARGE SCALE GENOMIC DNA]</scope>
    <source>
        <strain evidence="3 4">HO-A22</strain>
    </source>
</reference>
<accession>A0A7Y6Q3D1</accession>
<gene>
    <name evidence="3" type="ORF">HT585_05195</name>
</gene>
<evidence type="ECO:0000259" key="2">
    <source>
        <dbReference type="Pfam" id="PF13441"/>
    </source>
</evidence>
<evidence type="ECO:0000313" key="4">
    <source>
        <dbReference type="Proteomes" id="UP000520198"/>
    </source>
</evidence>